<dbReference type="EMBL" id="QNRQ01000015">
    <property type="protein sequence ID" value="RBP35781.1"/>
    <property type="molecule type" value="Genomic_DNA"/>
</dbReference>
<gene>
    <name evidence="6" type="primary">pyrE</name>
    <name evidence="7" type="ORF">DFR37_11555</name>
</gene>
<accession>A0A366H1L6</accession>
<evidence type="ECO:0000256" key="2">
    <source>
        <dbReference type="ARBA" id="ARBA00011971"/>
    </source>
</evidence>
<sequence length="227" mass="24461">MTESYIPDACARAVATALLDTGCVAARTDEPFRLPSGWASPVYIDCRRLISFPQVRRDFIAKGLQLLRDRKVVPGVASVAGGEASGIALAAWMAEALDLPLQYVRKKQAGQSRIVGVLKPGDKVLLVDDMMAAGQSKVGFCKALTAAGAKVEDLFVIFNYGAFPPHPALEALNVRVHALATWHDVLAVARERGDLNPRALEELAEFLEDPARWSRDHGGIGAMGAER</sequence>
<comment type="pathway">
    <text evidence="1 6">Pyrimidine metabolism; UMP biosynthesis via de novo pathway; UMP from orotate: step 1/2.</text>
</comment>
<reference evidence="7 8" key="1">
    <citation type="submission" date="2018-06" db="EMBL/GenBank/DDBJ databases">
        <title>Genomic Encyclopedia of Type Strains, Phase IV (KMG-IV): sequencing the most valuable type-strain genomes for metagenomic binning, comparative biology and taxonomic classification.</title>
        <authorList>
            <person name="Goeker M."/>
        </authorList>
    </citation>
    <scope>NUCLEOTIDE SEQUENCE [LARGE SCALE GENOMIC DNA]</scope>
    <source>
        <strain evidence="7 8">DSM 25520</strain>
    </source>
</reference>
<evidence type="ECO:0000256" key="3">
    <source>
        <dbReference type="ARBA" id="ARBA00022676"/>
    </source>
</evidence>
<protein>
    <recommendedName>
        <fullName evidence="2 6">Orotate phosphoribosyltransferase</fullName>
        <shortName evidence="6">OPRT</shortName>
        <shortName evidence="6">OPRTase</shortName>
        <ecNumber evidence="2 6">2.4.2.10</ecNumber>
    </recommendedName>
</protein>
<comment type="caution">
    <text evidence="6">Lacks conserved residue(s) required for the propagation of feature annotation.</text>
</comment>
<feature type="binding site" evidence="6">
    <location>
        <position position="105"/>
    </location>
    <ligand>
        <name>5-phospho-alpha-D-ribose 1-diphosphate</name>
        <dbReference type="ChEBI" id="CHEBI:58017"/>
        <note>ligand shared between dimeric partners</note>
    </ligand>
</feature>
<dbReference type="InterPro" id="IPR023031">
    <property type="entry name" value="OPRT"/>
</dbReference>
<keyword evidence="6" id="KW-0460">Magnesium</keyword>
<comment type="caution">
    <text evidence="7">The sequence shown here is derived from an EMBL/GenBank/DDBJ whole genome shotgun (WGS) entry which is preliminary data.</text>
</comment>
<dbReference type="InterPro" id="IPR029057">
    <property type="entry name" value="PRTase-like"/>
</dbReference>
<dbReference type="GO" id="GO:0044205">
    <property type="term" value="P:'de novo' UMP biosynthetic process"/>
    <property type="evidence" value="ECO:0007669"/>
    <property type="project" value="UniProtKB-UniRule"/>
</dbReference>
<evidence type="ECO:0000256" key="5">
    <source>
        <dbReference type="ARBA" id="ARBA00022975"/>
    </source>
</evidence>
<comment type="function">
    <text evidence="6">Catalyzes the transfer of a ribosyl phosphate group from 5-phosphoribose 1-diphosphate to orotate, leading to the formation of orotidine monophosphate (OMP).</text>
</comment>
<comment type="cofactor">
    <cofactor evidence="6">
        <name>Mg(2+)</name>
        <dbReference type="ChEBI" id="CHEBI:18420"/>
    </cofactor>
</comment>
<evidence type="ECO:0000313" key="7">
    <source>
        <dbReference type="EMBL" id="RBP35781.1"/>
    </source>
</evidence>
<keyword evidence="4 6" id="KW-0808">Transferase</keyword>
<comment type="catalytic activity">
    <reaction evidence="6">
        <text>orotidine 5'-phosphate + diphosphate = orotate + 5-phospho-alpha-D-ribose 1-diphosphate</text>
        <dbReference type="Rhea" id="RHEA:10380"/>
        <dbReference type="ChEBI" id="CHEBI:30839"/>
        <dbReference type="ChEBI" id="CHEBI:33019"/>
        <dbReference type="ChEBI" id="CHEBI:57538"/>
        <dbReference type="ChEBI" id="CHEBI:58017"/>
        <dbReference type="EC" id="2.4.2.10"/>
    </reaction>
</comment>
<dbReference type="PANTHER" id="PTHR19278">
    <property type="entry name" value="OROTATE PHOSPHORIBOSYLTRANSFERASE"/>
    <property type="match status" value="1"/>
</dbReference>
<dbReference type="PANTHER" id="PTHR19278:SF9">
    <property type="entry name" value="URIDINE 5'-MONOPHOSPHATE SYNTHASE"/>
    <property type="match status" value="1"/>
</dbReference>
<dbReference type="UniPathway" id="UPA00070">
    <property type="reaction ID" value="UER00119"/>
</dbReference>
<dbReference type="EC" id="2.4.2.10" evidence="2 6"/>
<name>A0A366H1L6_9BURK</name>
<dbReference type="RefSeq" id="WP_113934895.1">
    <property type="nucleotide sequence ID" value="NZ_JACCEU010000011.1"/>
</dbReference>
<keyword evidence="5 6" id="KW-0665">Pyrimidine biosynthesis</keyword>
<dbReference type="OrthoDB" id="9803963at2"/>
<proteinExistence type="inferred from homology"/>
<dbReference type="Proteomes" id="UP000253628">
    <property type="component" value="Unassembled WGS sequence"/>
</dbReference>
<dbReference type="InterPro" id="IPR000836">
    <property type="entry name" value="PRTase_dom"/>
</dbReference>
<evidence type="ECO:0000256" key="1">
    <source>
        <dbReference type="ARBA" id="ARBA00004889"/>
    </source>
</evidence>
<evidence type="ECO:0000313" key="8">
    <source>
        <dbReference type="Proteomes" id="UP000253628"/>
    </source>
</evidence>
<feature type="binding site" description="in other chain" evidence="6">
    <location>
        <begin position="128"/>
        <end position="136"/>
    </location>
    <ligand>
        <name>5-phospho-alpha-D-ribose 1-diphosphate</name>
        <dbReference type="ChEBI" id="CHEBI:58017"/>
        <note>ligand shared between dimeric partners</note>
    </ligand>
</feature>
<keyword evidence="3 6" id="KW-0328">Glycosyltransferase</keyword>
<keyword evidence="8" id="KW-1185">Reference proteome</keyword>
<comment type="subunit">
    <text evidence="6">Homodimer.</text>
</comment>
<comment type="similarity">
    <text evidence="6">Belongs to the purine/pyrimidine phosphoribosyltransferase family. PyrE subfamily.</text>
</comment>
<evidence type="ECO:0000256" key="4">
    <source>
        <dbReference type="ARBA" id="ARBA00022679"/>
    </source>
</evidence>
<feature type="binding site" description="in other chain" evidence="6">
    <location>
        <position position="106"/>
    </location>
    <ligand>
        <name>5-phospho-alpha-D-ribose 1-diphosphate</name>
        <dbReference type="ChEBI" id="CHEBI:58017"/>
        <note>ligand shared between dimeric partners</note>
    </ligand>
</feature>
<dbReference type="HAMAP" id="MF_01208">
    <property type="entry name" value="PyrE"/>
    <property type="match status" value="1"/>
</dbReference>
<dbReference type="GO" id="GO:0004588">
    <property type="term" value="F:orotate phosphoribosyltransferase activity"/>
    <property type="evidence" value="ECO:0007669"/>
    <property type="project" value="UniProtKB-UniRule"/>
</dbReference>
<evidence type="ECO:0000256" key="6">
    <source>
        <dbReference type="HAMAP-Rule" id="MF_01208"/>
    </source>
</evidence>
<dbReference type="Gene3D" id="3.40.50.2020">
    <property type="match status" value="1"/>
</dbReference>
<dbReference type="CDD" id="cd06223">
    <property type="entry name" value="PRTases_typeI"/>
    <property type="match status" value="1"/>
</dbReference>
<organism evidence="7 8">
    <name type="scientific">Eoetvoesiella caeni</name>
    <dbReference type="NCBI Taxonomy" id="645616"/>
    <lineage>
        <taxon>Bacteria</taxon>
        <taxon>Pseudomonadati</taxon>
        <taxon>Pseudomonadota</taxon>
        <taxon>Betaproteobacteria</taxon>
        <taxon>Burkholderiales</taxon>
        <taxon>Alcaligenaceae</taxon>
        <taxon>Eoetvoesiella</taxon>
    </lineage>
</organism>
<dbReference type="GO" id="GO:0000287">
    <property type="term" value="F:magnesium ion binding"/>
    <property type="evidence" value="ECO:0007669"/>
    <property type="project" value="UniProtKB-UniRule"/>
</dbReference>
<dbReference type="AlphaFoldDB" id="A0A366H1L6"/>
<dbReference type="SUPFAM" id="SSF53271">
    <property type="entry name" value="PRTase-like"/>
    <property type="match status" value="1"/>
</dbReference>
<dbReference type="GO" id="GO:0019856">
    <property type="term" value="P:pyrimidine nucleobase biosynthetic process"/>
    <property type="evidence" value="ECO:0007669"/>
    <property type="project" value="TreeGrafter"/>
</dbReference>